<comment type="caution">
    <text evidence="10">The sequence shown here is derived from an EMBL/GenBank/DDBJ whole genome shotgun (WGS) entry which is preliminary data.</text>
</comment>
<organism evidence="10 11">
    <name type="scientific">Nonomuraea insulae</name>
    <dbReference type="NCBI Taxonomy" id="1616787"/>
    <lineage>
        <taxon>Bacteria</taxon>
        <taxon>Bacillati</taxon>
        <taxon>Actinomycetota</taxon>
        <taxon>Actinomycetes</taxon>
        <taxon>Streptosporangiales</taxon>
        <taxon>Streptosporangiaceae</taxon>
        <taxon>Nonomuraea</taxon>
    </lineage>
</organism>
<reference evidence="11" key="1">
    <citation type="journal article" date="2019" name="Int. J. Syst. Evol. Microbiol.">
        <title>The Global Catalogue of Microorganisms (GCM) 10K type strain sequencing project: providing services to taxonomists for standard genome sequencing and annotation.</title>
        <authorList>
            <consortium name="The Broad Institute Genomics Platform"/>
            <consortium name="The Broad Institute Genome Sequencing Center for Infectious Disease"/>
            <person name="Wu L."/>
            <person name="Ma J."/>
        </authorList>
    </citation>
    <scope>NUCLEOTIDE SEQUENCE [LARGE SCALE GENOMIC DNA]</scope>
    <source>
        <strain evidence="11">CCUG 53903</strain>
    </source>
</reference>
<sequence>MCGIAGLVNFERDLSQETGLAETMTDAIACRGPDGRGIWVGRHAVLGHTRNAVIDIPGGGQPMVAEEDGRTIAVITYNGEIYNYRELKTELESHGHRFRSNCDTEVALRAYLQWGTRCGEHLNGMFAFGVWDLRNEQLVLVRDHLGIKPLHYARVPGGIVFGSEPKAIFASGRLSPEVDLDGLRELFVQAKTPGESVYKGMREVEPGHVMVLRESGARHECYWRLESRPHTDGQAATIDTVRGLLEESVRSQLVSDVPLGVLLSGGLDSSVIAAIAARELRRQGVESMPTYALTFAGYTENFEPDEVRDTPDAPYAREMAKHIGARHREIMLTPEQMMHPETRRATLRAQDLPTPMGDGDASIYLLARQVRDETVVVLSGETADEIFGGFNWVHAPQLVYAPTFPWVAIGQLVDPTWPGLGAGLLEPGLLEKLDIPGATAQRYQEALSEVPHLPGEEGHERRMRELLHLHITRWLPVLFDRTDRLAMAGALEIRVPFCDPRLVEYVFNVPWALKSFDGREKSLLRAASADLLPASILERRKSPYPVTQDPAYAEKLCAEFTRFAADPAAPAAGFYDPRAAREVLADPDELATGMGAWVQRANLEMVLQFNSWLRDYDVRLSL</sequence>
<evidence type="ECO:0000256" key="1">
    <source>
        <dbReference type="ARBA" id="ARBA00005187"/>
    </source>
</evidence>
<feature type="domain" description="Glutamine amidotransferase type-2" evidence="9">
    <location>
        <begin position="2"/>
        <end position="215"/>
    </location>
</feature>
<dbReference type="Pfam" id="PF00733">
    <property type="entry name" value="Asn_synthase"/>
    <property type="match status" value="1"/>
</dbReference>
<keyword evidence="4" id="KW-0547">Nucleotide-binding</keyword>
<dbReference type="InterPro" id="IPR051786">
    <property type="entry name" value="ASN_synthetase/amidase"/>
</dbReference>
<evidence type="ECO:0000256" key="2">
    <source>
        <dbReference type="ARBA" id="ARBA00005752"/>
    </source>
</evidence>
<keyword evidence="11" id="KW-1185">Reference proteome</keyword>
<evidence type="ECO:0000256" key="4">
    <source>
        <dbReference type="ARBA" id="ARBA00022741"/>
    </source>
</evidence>
<dbReference type="SUPFAM" id="SSF56235">
    <property type="entry name" value="N-terminal nucleophile aminohydrolases (Ntn hydrolases)"/>
    <property type="match status" value="1"/>
</dbReference>
<keyword evidence="7" id="KW-0315">Glutamine amidotransferase</keyword>
<dbReference type="InterPro" id="IPR001962">
    <property type="entry name" value="Asn_synthase"/>
</dbReference>
<protein>
    <recommendedName>
        <fullName evidence="3">asparagine synthase (glutamine-hydrolyzing)</fullName>
        <ecNumber evidence="3">6.3.5.4</ecNumber>
    </recommendedName>
</protein>
<dbReference type="InterPro" id="IPR033738">
    <property type="entry name" value="AsnB_N"/>
</dbReference>
<evidence type="ECO:0000256" key="7">
    <source>
        <dbReference type="ARBA" id="ARBA00022962"/>
    </source>
</evidence>
<dbReference type="NCBIfam" id="TIGR01536">
    <property type="entry name" value="asn_synth_AEB"/>
    <property type="match status" value="1"/>
</dbReference>
<dbReference type="PROSITE" id="PS51278">
    <property type="entry name" value="GATASE_TYPE_2"/>
    <property type="match status" value="1"/>
</dbReference>
<evidence type="ECO:0000256" key="8">
    <source>
        <dbReference type="ARBA" id="ARBA00048741"/>
    </source>
</evidence>
<keyword evidence="10" id="KW-0436">Ligase</keyword>
<proteinExistence type="inferred from homology"/>
<keyword evidence="6" id="KW-0028">Amino-acid biosynthesis</keyword>
<dbReference type="SUPFAM" id="SSF52402">
    <property type="entry name" value="Adenine nucleotide alpha hydrolases-like"/>
    <property type="match status" value="1"/>
</dbReference>
<keyword evidence="6" id="KW-0061">Asparagine biosynthesis</keyword>
<evidence type="ECO:0000256" key="6">
    <source>
        <dbReference type="ARBA" id="ARBA00022888"/>
    </source>
</evidence>
<evidence type="ECO:0000313" key="11">
    <source>
        <dbReference type="Proteomes" id="UP001596058"/>
    </source>
</evidence>
<evidence type="ECO:0000313" key="10">
    <source>
        <dbReference type="EMBL" id="MFC5827914.1"/>
    </source>
</evidence>
<gene>
    <name evidence="10" type="primary">asnB</name>
    <name evidence="10" type="ORF">ACFPZ3_28970</name>
</gene>
<dbReference type="CDD" id="cd01991">
    <property type="entry name" value="Asn_synthase_B_C"/>
    <property type="match status" value="1"/>
</dbReference>
<dbReference type="Pfam" id="PF13537">
    <property type="entry name" value="GATase_7"/>
    <property type="match status" value="1"/>
</dbReference>
<dbReference type="EC" id="6.3.5.4" evidence="3"/>
<keyword evidence="5" id="KW-0067">ATP-binding</keyword>
<dbReference type="GO" id="GO:0004066">
    <property type="term" value="F:asparagine synthase (glutamine-hydrolyzing) activity"/>
    <property type="evidence" value="ECO:0007669"/>
    <property type="project" value="UniProtKB-EC"/>
</dbReference>
<evidence type="ECO:0000256" key="5">
    <source>
        <dbReference type="ARBA" id="ARBA00022840"/>
    </source>
</evidence>
<evidence type="ECO:0000259" key="9">
    <source>
        <dbReference type="PROSITE" id="PS51278"/>
    </source>
</evidence>
<accession>A0ABW1CQ92</accession>
<dbReference type="PANTHER" id="PTHR43284:SF1">
    <property type="entry name" value="ASPARAGINE SYNTHETASE"/>
    <property type="match status" value="1"/>
</dbReference>
<dbReference type="EMBL" id="JBHSPA010000031">
    <property type="protein sequence ID" value="MFC5827914.1"/>
    <property type="molecule type" value="Genomic_DNA"/>
</dbReference>
<dbReference type="PANTHER" id="PTHR43284">
    <property type="entry name" value="ASPARAGINE SYNTHETASE (GLUTAMINE-HYDROLYZING)"/>
    <property type="match status" value="1"/>
</dbReference>
<dbReference type="InterPro" id="IPR017932">
    <property type="entry name" value="GATase_2_dom"/>
</dbReference>
<evidence type="ECO:0000256" key="3">
    <source>
        <dbReference type="ARBA" id="ARBA00012737"/>
    </source>
</evidence>
<name>A0ABW1CQ92_9ACTN</name>
<dbReference type="RefSeq" id="WP_379517414.1">
    <property type="nucleotide sequence ID" value="NZ_JBHSPA010000031.1"/>
</dbReference>
<comment type="catalytic activity">
    <reaction evidence="8">
        <text>L-aspartate + L-glutamine + ATP + H2O = L-asparagine + L-glutamate + AMP + diphosphate + H(+)</text>
        <dbReference type="Rhea" id="RHEA:12228"/>
        <dbReference type="ChEBI" id="CHEBI:15377"/>
        <dbReference type="ChEBI" id="CHEBI:15378"/>
        <dbReference type="ChEBI" id="CHEBI:29985"/>
        <dbReference type="ChEBI" id="CHEBI:29991"/>
        <dbReference type="ChEBI" id="CHEBI:30616"/>
        <dbReference type="ChEBI" id="CHEBI:33019"/>
        <dbReference type="ChEBI" id="CHEBI:58048"/>
        <dbReference type="ChEBI" id="CHEBI:58359"/>
        <dbReference type="ChEBI" id="CHEBI:456215"/>
        <dbReference type="EC" id="6.3.5.4"/>
    </reaction>
</comment>
<dbReference type="Gene3D" id="3.60.20.10">
    <property type="entry name" value="Glutamine Phosphoribosylpyrophosphate, subunit 1, domain 1"/>
    <property type="match status" value="1"/>
</dbReference>
<comment type="pathway">
    <text evidence="1">Amino-acid biosynthesis; L-asparagine biosynthesis; L-asparagine from L-aspartate (L-Gln route): step 1/1.</text>
</comment>
<dbReference type="PIRSF" id="PIRSF001589">
    <property type="entry name" value="Asn_synthetase_glu-h"/>
    <property type="match status" value="1"/>
</dbReference>
<dbReference type="InterPro" id="IPR006426">
    <property type="entry name" value="Asn_synth_AEB"/>
</dbReference>
<dbReference type="Gene3D" id="3.40.50.620">
    <property type="entry name" value="HUPs"/>
    <property type="match status" value="1"/>
</dbReference>
<dbReference type="InterPro" id="IPR029055">
    <property type="entry name" value="Ntn_hydrolases_N"/>
</dbReference>
<dbReference type="Proteomes" id="UP001596058">
    <property type="component" value="Unassembled WGS sequence"/>
</dbReference>
<dbReference type="InterPro" id="IPR014729">
    <property type="entry name" value="Rossmann-like_a/b/a_fold"/>
</dbReference>
<dbReference type="CDD" id="cd00712">
    <property type="entry name" value="AsnB"/>
    <property type="match status" value="1"/>
</dbReference>
<comment type="similarity">
    <text evidence="2">Belongs to the asparagine synthetase family.</text>
</comment>